<dbReference type="Pfam" id="PF00171">
    <property type="entry name" value="Aldedh"/>
    <property type="match status" value="1"/>
</dbReference>
<evidence type="ECO:0000256" key="6">
    <source>
        <dbReference type="PROSITE-ProRule" id="PRU10007"/>
    </source>
</evidence>
<evidence type="ECO:0000256" key="7">
    <source>
        <dbReference type="RuleBase" id="RU003345"/>
    </source>
</evidence>
<dbReference type="InterPro" id="IPR015590">
    <property type="entry name" value="Aldehyde_DH_dom"/>
</dbReference>
<dbReference type="EMBL" id="PISE01000022">
    <property type="protein sequence ID" value="PKG23545.1"/>
    <property type="molecule type" value="Genomic_DNA"/>
</dbReference>
<keyword evidence="11" id="KW-1185">Reference proteome</keyword>
<evidence type="ECO:0000256" key="8">
    <source>
        <dbReference type="SAM" id="Coils"/>
    </source>
</evidence>
<dbReference type="GO" id="GO:0004029">
    <property type="term" value="F:aldehyde dehydrogenase (NAD+) activity"/>
    <property type="evidence" value="ECO:0007669"/>
    <property type="project" value="TreeGrafter"/>
</dbReference>
<dbReference type="RefSeq" id="WP_101177280.1">
    <property type="nucleotide sequence ID" value="NZ_PISE01000022.1"/>
</dbReference>
<dbReference type="SUPFAM" id="SSF53720">
    <property type="entry name" value="ALDH-like"/>
    <property type="match status" value="1"/>
</dbReference>
<evidence type="ECO:0000256" key="5">
    <source>
        <dbReference type="PIRSR" id="PIRSR036492-1"/>
    </source>
</evidence>
<dbReference type="InterPro" id="IPR029510">
    <property type="entry name" value="Ald_DH_CS_GLU"/>
</dbReference>
<accession>A0A2N0Z209</accession>
<keyword evidence="2 4" id="KW-0560">Oxidoreductase</keyword>
<gene>
    <name evidence="10" type="ORF">CWS01_11160</name>
</gene>
<dbReference type="FunFam" id="3.40.309.10:FF:000025">
    <property type="entry name" value="Aldehyde dehydrogenase"/>
    <property type="match status" value="1"/>
</dbReference>
<dbReference type="OrthoDB" id="9762913at2"/>
<evidence type="ECO:0000259" key="9">
    <source>
        <dbReference type="Pfam" id="PF00171"/>
    </source>
</evidence>
<dbReference type="Gene3D" id="3.40.309.10">
    <property type="entry name" value="Aldehyde Dehydrogenase, Chain A, domain 2"/>
    <property type="match status" value="1"/>
</dbReference>
<dbReference type="AlphaFoldDB" id="A0A2N0Z209"/>
<dbReference type="InterPro" id="IPR016161">
    <property type="entry name" value="Ald_DH/histidinol_DH"/>
</dbReference>
<comment type="similarity">
    <text evidence="1 4 7">Belongs to the aldehyde dehydrogenase family.</text>
</comment>
<evidence type="ECO:0000256" key="4">
    <source>
        <dbReference type="PIRNR" id="PIRNR036492"/>
    </source>
</evidence>
<feature type="active site" evidence="5 6">
    <location>
        <position position="216"/>
    </location>
</feature>
<dbReference type="InterPro" id="IPR016163">
    <property type="entry name" value="Ald_DH_C"/>
</dbReference>
<feature type="domain" description="Aldehyde dehydrogenase" evidence="9">
    <location>
        <begin position="5"/>
        <end position="437"/>
    </location>
</feature>
<proteinExistence type="inferred from homology"/>
<dbReference type="GO" id="GO:0005737">
    <property type="term" value="C:cytoplasm"/>
    <property type="evidence" value="ECO:0007669"/>
    <property type="project" value="TreeGrafter"/>
</dbReference>
<evidence type="ECO:0000256" key="3">
    <source>
        <dbReference type="ARBA" id="ARBA00023027"/>
    </source>
</evidence>
<keyword evidence="3" id="KW-0520">NAD</keyword>
<keyword evidence="8" id="KW-0175">Coiled coil</keyword>
<evidence type="ECO:0000256" key="1">
    <source>
        <dbReference type="ARBA" id="ARBA00009986"/>
    </source>
</evidence>
<organism evidence="10 11">
    <name type="scientific">Niallia nealsonii</name>
    <dbReference type="NCBI Taxonomy" id="115979"/>
    <lineage>
        <taxon>Bacteria</taxon>
        <taxon>Bacillati</taxon>
        <taxon>Bacillota</taxon>
        <taxon>Bacilli</taxon>
        <taxon>Bacillales</taxon>
        <taxon>Bacillaceae</taxon>
        <taxon>Niallia</taxon>
    </lineage>
</organism>
<comment type="caution">
    <text evidence="10">The sequence shown here is derived from an EMBL/GenBank/DDBJ whole genome shotgun (WGS) entry which is preliminary data.</text>
</comment>
<feature type="coiled-coil region" evidence="8">
    <location>
        <begin position="29"/>
        <end position="56"/>
    </location>
</feature>
<sequence length="466" mass="52075">MQNKLTNADVEQLVKEHQQFFYTKATRSLDFRLQQLLKLKGKIKEYEEQIIAALQKDLGKHPFESYTTEIGFVLSSITYTMKHLKKWTKQKKVKTPFTLFPAKSYIRYEPLGTILIIGPFNYPFQLVVEPLIGAIAAGNGAVIKPSEMTPSVSAVITKIIQATFDSAYIRSIEGGVSATAALLEGKFDYIFFTGSERVGKIVMEAAAKNLTPITLELGGKSPAIVDETADIAIAAQRIIWGKTVNAGQTCVAPDYVVVHETVKDQLIQEMKLTLHSFYGDSLKTKEDFGRIVNDKHFLRLQNILQREQENKTIIHGGITHENSRFIGPTLIHGKWDSPSMEEEIFGPILPIITYTDIHKVPASINEFSKPLALYLFTADAKVEETILDEISSGGVSINDTITHLANPELPFGGVGHSGMGAYHGKYSFFTFSHQRSVLKKSNRINTTILQPPYTEKKLNIIRKLLK</sequence>
<reference evidence="10 11" key="1">
    <citation type="journal article" date="2003" name="Int. J. Syst. Evol. Microbiol.">
        <title>Bacillus nealsonii sp. nov., isolated from a spacecraft-assembly facility, whose spores are gamma-radiation resistant.</title>
        <authorList>
            <person name="Venkateswaran K."/>
            <person name="Kempf M."/>
            <person name="Chen F."/>
            <person name="Satomi M."/>
            <person name="Nicholson W."/>
            <person name="Kern R."/>
        </authorList>
    </citation>
    <scope>NUCLEOTIDE SEQUENCE [LARGE SCALE GENOMIC DNA]</scope>
    <source>
        <strain evidence="10 11">FO-92</strain>
    </source>
</reference>
<evidence type="ECO:0000256" key="2">
    <source>
        <dbReference type="ARBA" id="ARBA00023002"/>
    </source>
</evidence>
<dbReference type="CDD" id="cd07136">
    <property type="entry name" value="ALDH_YwdH-P39616"/>
    <property type="match status" value="1"/>
</dbReference>
<dbReference type="InterPro" id="IPR012394">
    <property type="entry name" value="Aldehyde_DH_NAD(P)"/>
</dbReference>
<evidence type="ECO:0000313" key="11">
    <source>
        <dbReference type="Proteomes" id="UP000233375"/>
    </source>
</evidence>
<dbReference type="FunFam" id="3.40.605.10:FF:000004">
    <property type="entry name" value="Aldehyde dehydrogenase"/>
    <property type="match status" value="1"/>
</dbReference>
<dbReference type="InterPro" id="IPR016162">
    <property type="entry name" value="Ald_DH_N"/>
</dbReference>
<dbReference type="PROSITE" id="PS00687">
    <property type="entry name" value="ALDEHYDE_DEHYDR_GLU"/>
    <property type="match status" value="1"/>
</dbReference>
<dbReference type="GO" id="GO:0006081">
    <property type="term" value="P:aldehyde metabolic process"/>
    <property type="evidence" value="ECO:0007669"/>
    <property type="project" value="InterPro"/>
</dbReference>
<dbReference type="PIRSF" id="PIRSF036492">
    <property type="entry name" value="ALDH"/>
    <property type="match status" value="1"/>
</dbReference>
<dbReference type="Gene3D" id="3.40.605.10">
    <property type="entry name" value="Aldehyde Dehydrogenase, Chain A, domain 1"/>
    <property type="match status" value="1"/>
</dbReference>
<feature type="active site" evidence="5">
    <location>
        <position position="250"/>
    </location>
</feature>
<name>A0A2N0Z209_9BACI</name>
<dbReference type="PANTHER" id="PTHR43570">
    <property type="entry name" value="ALDEHYDE DEHYDROGENASE"/>
    <property type="match status" value="1"/>
</dbReference>
<protein>
    <recommendedName>
        <fullName evidence="4">Aldehyde dehydrogenase</fullName>
    </recommendedName>
</protein>
<dbReference type="Proteomes" id="UP000233375">
    <property type="component" value="Unassembled WGS sequence"/>
</dbReference>
<dbReference type="PANTHER" id="PTHR43570:SF16">
    <property type="entry name" value="ALDEHYDE DEHYDROGENASE TYPE III, ISOFORM Q"/>
    <property type="match status" value="1"/>
</dbReference>
<evidence type="ECO:0000313" key="10">
    <source>
        <dbReference type="EMBL" id="PKG23545.1"/>
    </source>
</evidence>